<evidence type="ECO:0000313" key="1">
    <source>
        <dbReference type="EMBL" id="CAI5442833.1"/>
    </source>
</evidence>
<name>A0A9P1IDF9_9PELO</name>
<accession>A0A9P1IDF9</accession>
<dbReference type="AlphaFoldDB" id="A0A9P1IDF9"/>
<keyword evidence="2" id="KW-1185">Reference proteome</keyword>
<evidence type="ECO:0000313" key="2">
    <source>
        <dbReference type="Proteomes" id="UP001152747"/>
    </source>
</evidence>
<gene>
    <name evidence="1" type="ORF">CAMP_LOCUS5470</name>
</gene>
<organism evidence="1 2">
    <name type="scientific">Caenorhabditis angaria</name>
    <dbReference type="NCBI Taxonomy" id="860376"/>
    <lineage>
        <taxon>Eukaryota</taxon>
        <taxon>Metazoa</taxon>
        <taxon>Ecdysozoa</taxon>
        <taxon>Nematoda</taxon>
        <taxon>Chromadorea</taxon>
        <taxon>Rhabditida</taxon>
        <taxon>Rhabditina</taxon>
        <taxon>Rhabditomorpha</taxon>
        <taxon>Rhabditoidea</taxon>
        <taxon>Rhabditidae</taxon>
        <taxon>Peloderinae</taxon>
        <taxon>Caenorhabditis</taxon>
    </lineage>
</organism>
<protein>
    <submittedName>
        <fullName evidence="1">Uncharacterized protein</fullName>
    </submittedName>
</protein>
<dbReference type="EMBL" id="CANHGI010000002">
    <property type="protein sequence ID" value="CAI5442833.1"/>
    <property type="molecule type" value="Genomic_DNA"/>
</dbReference>
<dbReference type="Proteomes" id="UP001152747">
    <property type="component" value="Unassembled WGS sequence"/>
</dbReference>
<proteinExistence type="predicted"/>
<reference evidence="1" key="1">
    <citation type="submission" date="2022-11" db="EMBL/GenBank/DDBJ databases">
        <authorList>
            <person name="Kikuchi T."/>
        </authorList>
    </citation>
    <scope>NUCLEOTIDE SEQUENCE</scope>
    <source>
        <strain evidence="1">PS1010</strain>
    </source>
</reference>
<sequence length="275" mass="32529">MNFWNLILNQMSYLSKDAKKLKLIKHLDVVINDHGKLFIERSITLKSIKWHKNRLINFEFVVEPIQKQSNVETLVKRSQELESKFVDFITKRSDIPIEQFGQIWLWNLFASIYNIDSTIDIQSAFAVFLNRLRSDIPIEQFGQIWLWNLFASIYNIDSTIDIQSAFAVFLNRLWFQPIEADIKLKFMRYFKMKIDFIIKDFITSYHDVNLTPDDDNKINGWTHMNLCLCQPEKYVDEFGETQTQAPPNSLEDTEDSIMLKIIKKATKNVKKSDEK</sequence>
<comment type="caution">
    <text evidence="1">The sequence shown here is derived from an EMBL/GenBank/DDBJ whole genome shotgun (WGS) entry which is preliminary data.</text>
</comment>